<name>A0ABT7S806_9CELL</name>
<dbReference type="SUPFAM" id="SSF55874">
    <property type="entry name" value="ATPase domain of HSP90 chaperone/DNA topoisomerase II/histidine kinase"/>
    <property type="match status" value="1"/>
</dbReference>
<dbReference type="EMBL" id="JAUCGR010000002">
    <property type="protein sequence ID" value="MDM7831726.1"/>
    <property type="molecule type" value="Genomic_DNA"/>
</dbReference>
<dbReference type="Proteomes" id="UP001321453">
    <property type="component" value="Unassembled WGS sequence"/>
</dbReference>
<dbReference type="InterPro" id="IPR005467">
    <property type="entry name" value="His_kinase_dom"/>
</dbReference>
<organism evidence="16 17">
    <name type="scientific">Cellulomonas edaphi</name>
    <dbReference type="NCBI Taxonomy" id="3053468"/>
    <lineage>
        <taxon>Bacteria</taxon>
        <taxon>Bacillati</taxon>
        <taxon>Actinomycetota</taxon>
        <taxon>Actinomycetes</taxon>
        <taxon>Micrococcales</taxon>
        <taxon>Cellulomonadaceae</taxon>
        <taxon>Cellulomonas</taxon>
    </lineage>
</organism>
<proteinExistence type="predicted"/>
<dbReference type="GO" id="GO:0016301">
    <property type="term" value="F:kinase activity"/>
    <property type="evidence" value="ECO:0007669"/>
    <property type="project" value="UniProtKB-KW"/>
</dbReference>
<dbReference type="InterPro" id="IPR003660">
    <property type="entry name" value="HAMP_dom"/>
</dbReference>
<dbReference type="InterPro" id="IPR047669">
    <property type="entry name" value="MtrAB_MtrB"/>
</dbReference>
<keyword evidence="10 13" id="KW-0472">Membrane</keyword>
<dbReference type="SMART" id="SM00387">
    <property type="entry name" value="HATPase_c"/>
    <property type="match status" value="1"/>
</dbReference>
<evidence type="ECO:0000256" key="4">
    <source>
        <dbReference type="ARBA" id="ARBA00022553"/>
    </source>
</evidence>
<keyword evidence="4" id="KW-0597">Phosphoprotein</keyword>
<evidence type="ECO:0000256" key="6">
    <source>
        <dbReference type="ARBA" id="ARBA00022692"/>
    </source>
</evidence>
<dbReference type="SUPFAM" id="SSF47384">
    <property type="entry name" value="Homodimeric domain of signal transducing histidine kinase"/>
    <property type="match status" value="1"/>
</dbReference>
<evidence type="ECO:0000256" key="9">
    <source>
        <dbReference type="ARBA" id="ARBA00023012"/>
    </source>
</evidence>
<comment type="subcellular location">
    <subcellularLocation>
        <location evidence="2">Cell membrane</location>
    </subcellularLocation>
</comment>
<keyword evidence="6 13" id="KW-0812">Transmembrane</keyword>
<evidence type="ECO:0000256" key="12">
    <source>
        <dbReference type="SAM" id="MobiDB-lite"/>
    </source>
</evidence>
<feature type="domain" description="Histidine kinase" evidence="14">
    <location>
        <begin position="295"/>
        <end position="512"/>
    </location>
</feature>
<dbReference type="InterPro" id="IPR003594">
    <property type="entry name" value="HATPase_dom"/>
</dbReference>
<dbReference type="SUPFAM" id="SSF158472">
    <property type="entry name" value="HAMP domain-like"/>
    <property type="match status" value="1"/>
</dbReference>
<evidence type="ECO:0000256" key="3">
    <source>
        <dbReference type="ARBA" id="ARBA00012438"/>
    </source>
</evidence>
<comment type="caution">
    <text evidence="16">The sequence shown here is derived from an EMBL/GenBank/DDBJ whole genome shotgun (WGS) entry which is preliminary data.</text>
</comment>
<sequence length="561" mass="61240">MRVAGTWRLLRARTGRRVRSWGHAWRSSLQVRVISTTTAIGLVTLGLVGAYVSERMRDSLFEGRVEQVLEESARSTQQAQATFDFSAATTGSEVSRLLHDVVIAQSSGGSGEREVFLLSAPGQSSPVSVGAAASDRSLDGLVSTELRIATGVGGQHWQSVTWPTALGDEPAVMIGQNVDVPVVGRFQLFFLYSLQAEQERLDFLQRTLALAGVALVALLGSMTWLVTRQAVRPVRRAAEVAERLADGHLSERMPVKGEDEMATLARAFNEMAAGLQDQISRMESLSLMQRRFVSDVSHELRTPLTTIRMAGEVIHASRTDFDPAVKRSAELLQTQLDRFEDLLADLLEISRFDAGAAVLDADGRDVRDVVVAAADHAFPLAERRGSWLRVTLPDKRAVADIDPRRVERILRNLLVNAIEHAEGTAVEVTVGADEYAVAVTVRDHGVGMSATEADHVFDRFWRADPARARTTGGTGLGLAISLEDAHLHGGWLEAWGRPGRGACFRLTLPRRAGIRLTDSPLPLVPDDAEPPPAPVVRPRTDPASLPELDDERHADSRQEVR</sequence>
<evidence type="ECO:0000313" key="17">
    <source>
        <dbReference type="Proteomes" id="UP001321453"/>
    </source>
</evidence>
<dbReference type="SMART" id="SM00304">
    <property type="entry name" value="HAMP"/>
    <property type="match status" value="1"/>
</dbReference>
<dbReference type="Gene3D" id="6.10.340.10">
    <property type="match status" value="1"/>
</dbReference>
<accession>A0ABT7S806</accession>
<feature type="region of interest" description="Disordered" evidence="12">
    <location>
        <begin position="517"/>
        <end position="561"/>
    </location>
</feature>
<dbReference type="InterPro" id="IPR036097">
    <property type="entry name" value="HisK_dim/P_sf"/>
</dbReference>
<dbReference type="PRINTS" id="PR00344">
    <property type="entry name" value="BCTRLSENSOR"/>
</dbReference>
<dbReference type="CDD" id="cd00082">
    <property type="entry name" value="HisKA"/>
    <property type="match status" value="1"/>
</dbReference>
<protein>
    <recommendedName>
        <fullName evidence="11">Sensor histidine kinase MtrB</fullName>
        <ecNumber evidence="3">2.7.13.3</ecNumber>
    </recommendedName>
</protein>
<evidence type="ECO:0000256" key="7">
    <source>
        <dbReference type="ARBA" id="ARBA00022777"/>
    </source>
</evidence>
<dbReference type="InterPro" id="IPR050428">
    <property type="entry name" value="TCS_sensor_his_kinase"/>
</dbReference>
<dbReference type="InterPro" id="IPR003661">
    <property type="entry name" value="HisK_dim/P_dom"/>
</dbReference>
<dbReference type="Gene3D" id="1.10.287.130">
    <property type="match status" value="1"/>
</dbReference>
<evidence type="ECO:0000256" key="11">
    <source>
        <dbReference type="ARBA" id="ARBA00035305"/>
    </source>
</evidence>
<dbReference type="PANTHER" id="PTHR45436">
    <property type="entry name" value="SENSOR HISTIDINE KINASE YKOH"/>
    <property type="match status" value="1"/>
</dbReference>
<keyword evidence="9" id="KW-0902">Two-component regulatory system</keyword>
<evidence type="ECO:0000256" key="5">
    <source>
        <dbReference type="ARBA" id="ARBA00022679"/>
    </source>
</evidence>
<evidence type="ECO:0000256" key="8">
    <source>
        <dbReference type="ARBA" id="ARBA00022989"/>
    </source>
</evidence>
<keyword evidence="17" id="KW-1185">Reference proteome</keyword>
<keyword evidence="8 13" id="KW-1133">Transmembrane helix</keyword>
<evidence type="ECO:0000313" key="16">
    <source>
        <dbReference type="EMBL" id="MDM7831726.1"/>
    </source>
</evidence>
<dbReference type="RefSeq" id="WP_289447404.1">
    <property type="nucleotide sequence ID" value="NZ_JAUCGR010000002.1"/>
</dbReference>
<evidence type="ECO:0000259" key="14">
    <source>
        <dbReference type="PROSITE" id="PS50109"/>
    </source>
</evidence>
<gene>
    <name evidence="16" type="primary">mtrB</name>
    <name evidence="16" type="ORF">QRT05_10320</name>
</gene>
<evidence type="ECO:0000256" key="2">
    <source>
        <dbReference type="ARBA" id="ARBA00004236"/>
    </source>
</evidence>
<feature type="domain" description="HAMP" evidence="15">
    <location>
        <begin position="228"/>
        <end position="280"/>
    </location>
</feature>
<dbReference type="CDD" id="cd00075">
    <property type="entry name" value="HATPase"/>
    <property type="match status" value="1"/>
</dbReference>
<feature type="transmembrane region" description="Helical" evidence="13">
    <location>
        <begin position="29"/>
        <end position="52"/>
    </location>
</feature>
<feature type="compositionally biased region" description="Basic and acidic residues" evidence="12">
    <location>
        <begin position="550"/>
        <end position="561"/>
    </location>
</feature>
<comment type="catalytic activity">
    <reaction evidence="1">
        <text>ATP + protein L-histidine = ADP + protein N-phospho-L-histidine.</text>
        <dbReference type="EC" id="2.7.13.3"/>
    </reaction>
</comment>
<dbReference type="NCBIfam" id="NF040691">
    <property type="entry name" value="MtrAB_MtrB"/>
    <property type="match status" value="1"/>
</dbReference>
<dbReference type="PANTHER" id="PTHR45436:SF5">
    <property type="entry name" value="SENSOR HISTIDINE KINASE TRCS"/>
    <property type="match status" value="1"/>
</dbReference>
<reference evidence="16 17" key="1">
    <citation type="submission" date="2023-06" db="EMBL/GenBank/DDBJ databases">
        <title>Cellulomonas sp. MW9 Whole genome sequence.</title>
        <authorList>
            <person name="Park S."/>
        </authorList>
    </citation>
    <scope>NUCLEOTIDE SEQUENCE [LARGE SCALE GENOMIC DNA]</scope>
    <source>
        <strain evidence="16 17">MW9</strain>
    </source>
</reference>
<dbReference type="InterPro" id="IPR036890">
    <property type="entry name" value="HATPase_C_sf"/>
</dbReference>
<dbReference type="CDD" id="cd06225">
    <property type="entry name" value="HAMP"/>
    <property type="match status" value="1"/>
</dbReference>
<feature type="transmembrane region" description="Helical" evidence="13">
    <location>
        <begin position="208"/>
        <end position="226"/>
    </location>
</feature>
<evidence type="ECO:0000256" key="10">
    <source>
        <dbReference type="ARBA" id="ARBA00023136"/>
    </source>
</evidence>
<dbReference type="InterPro" id="IPR004358">
    <property type="entry name" value="Sig_transdc_His_kin-like_C"/>
</dbReference>
<dbReference type="EC" id="2.7.13.3" evidence="3"/>
<keyword evidence="5" id="KW-0808">Transferase</keyword>
<dbReference type="Pfam" id="PF00512">
    <property type="entry name" value="HisKA"/>
    <property type="match status" value="1"/>
</dbReference>
<dbReference type="PROSITE" id="PS50109">
    <property type="entry name" value="HIS_KIN"/>
    <property type="match status" value="1"/>
</dbReference>
<keyword evidence="7 16" id="KW-0418">Kinase</keyword>
<evidence type="ECO:0000256" key="13">
    <source>
        <dbReference type="SAM" id="Phobius"/>
    </source>
</evidence>
<dbReference type="Pfam" id="PF00672">
    <property type="entry name" value="HAMP"/>
    <property type="match status" value="1"/>
</dbReference>
<evidence type="ECO:0000256" key="1">
    <source>
        <dbReference type="ARBA" id="ARBA00000085"/>
    </source>
</evidence>
<evidence type="ECO:0000259" key="15">
    <source>
        <dbReference type="PROSITE" id="PS50885"/>
    </source>
</evidence>
<dbReference type="PROSITE" id="PS50885">
    <property type="entry name" value="HAMP"/>
    <property type="match status" value="1"/>
</dbReference>
<dbReference type="Pfam" id="PF02518">
    <property type="entry name" value="HATPase_c"/>
    <property type="match status" value="1"/>
</dbReference>
<dbReference type="Gene3D" id="3.30.565.10">
    <property type="entry name" value="Histidine kinase-like ATPase, C-terminal domain"/>
    <property type="match status" value="1"/>
</dbReference>
<dbReference type="SMART" id="SM00388">
    <property type="entry name" value="HisKA"/>
    <property type="match status" value="1"/>
</dbReference>